<keyword evidence="2" id="KW-0812">Transmembrane</keyword>
<reference evidence="3" key="1">
    <citation type="submission" date="2022-05" db="EMBL/GenBank/DDBJ databases">
        <title>The Musa troglodytarum L. genome provides insights into the mechanism of non-climacteric behaviour and enrichment of carotenoids.</title>
        <authorList>
            <person name="Wang J."/>
        </authorList>
    </citation>
    <scope>NUCLEOTIDE SEQUENCE</scope>
    <source>
        <tissue evidence="3">Leaf</tissue>
    </source>
</reference>
<sequence length="578" mass="64145">MLREAESTIKKEKPVLYAGETRKKRKAEKTLKKGKGKSKMVLVEPRRLNKGEMDLKMGNGAKVTAVAIGKVTLHLPAYYDYEIWQMDVKTAFLNGILSIVKTWLSRHFSIKDLGEVSCILGIRIYRDRSKRMLGLSQSRPDIAHALSVTRRYQADPGLEHWIAVKGILKYLRIIKDLLLVYGGSSFRVKGYTDSSFQSDVMIASLIQGLFLNLFGILGSCELSRHDQAMRRKVISLGHLTSMGNGTAVTPNITNRGAGCQIDMLHPPKWFCEAELHWSCERIGREEKESSSPCRLAEALDLRKIKKQRRSLLVPRQLAAHVVYAYDRDHNRMIGPDERATLRRDAAARDNTTAQPHRPQAATSSVDRLNARQNRADTQPLRTRWLLLVTGVCLSCSSFLPSLPFLLPFVEEFGKGLLDDIEELVWVPSILGRCSLISSRNRTWETKSGHEEDKSIYCCVSAIFLSAGFCRLSGCKGWASLVGVACKHYPTRAALACGQAIRRGDGHPQMTATPRVHYPQGAMSPIGTPPVGAALARCGSIAYREASSGQGRHPHRASCVEAVVGWVAAIATQQSKEGD</sequence>
<name>A0A9E7GM04_9LILI</name>
<feature type="transmembrane region" description="Helical" evidence="2">
    <location>
        <begin position="200"/>
        <end position="222"/>
    </location>
</feature>
<keyword evidence="2" id="KW-1133">Transmembrane helix</keyword>
<dbReference type="EMBL" id="CP097509">
    <property type="protein sequence ID" value="URE14807.1"/>
    <property type="molecule type" value="Genomic_DNA"/>
</dbReference>
<evidence type="ECO:0000313" key="4">
    <source>
        <dbReference type="Proteomes" id="UP001055439"/>
    </source>
</evidence>
<evidence type="ECO:0000256" key="1">
    <source>
        <dbReference type="SAM" id="MobiDB-lite"/>
    </source>
</evidence>
<feature type="compositionally biased region" description="Polar residues" evidence="1">
    <location>
        <begin position="360"/>
        <end position="369"/>
    </location>
</feature>
<evidence type="ECO:0000256" key="2">
    <source>
        <dbReference type="SAM" id="Phobius"/>
    </source>
</evidence>
<feature type="transmembrane region" description="Helical" evidence="2">
    <location>
        <begin position="384"/>
        <end position="406"/>
    </location>
</feature>
<dbReference type="OrthoDB" id="1645289at2759"/>
<keyword evidence="4" id="KW-1185">Reference proteome</keyword>
<evidence type="ECO:0000313" key="3">
    <source>
        <dbReference type="EMBL" id="URE14807.1"/>
    </source>
</evidence>
<dbReference type="AlphaFoldDB" id="A0A9E7GM04"/>
<keyword evidence="2" id="KW-0472">Membrane</keyword>
<dbReference type="Proteomes" id="UP001055439">
    <property type="component" value="Chromosome 7"/>
</dbReference>
<proteinExistence type="predicted"/>
<gene>
    <name evidence="3" type="ORF">MUK42_36055</name>
</gene>
<organism evidence="3 4">
    <name type="scientific">Musa troglodytarum</name>
    <name type="common">fe'i banana</name>
    <dbReference type="NCBI Taxonomy" id="320322"/>
    <lineage>
        <taxon>Eukaryota</taxon>
        <taxon>Viridiplantae</taxon>
        <taxon>Streptophyta</taxon>
        <taxon>Embryophyta</taxon>
        <taxon>Tracheophyta</taxon>
        <taxon>Spermatophyta</taxon>
        <taxon>Magnoliopsida</taxon>
        <taxon>Liliopsida</taxon>
        <taxon>Zingiberales</taxon>
        <taxon>Musaceae</taxon>
        <taxon>Musa</taxon>
    </lineage>
</organism>
<evidence type="ECO:0008006" key="5">
    <source>
        <dbReference type="Google" id="ProtNLM"/>
    </source>
</evidence>
<accession>A0A9E7GM04</accession>
<feature type="region of interest" description="Disordered" evidence="1">
    <location>
        <begin position="347"/>
        <end position="369"/>
    </location>
</feature>
<protein>
    <recommendedName>
        <fullName evidence="5">Reverse transcriptase Ty1/copia-type domain-containing protein</fullName>
    </recommendedName>
</protein>